<protein>
    <submittedName>
        <fullName evidence="3">4825_t:CDS:1</fullName>
    </submittedName>
</protein>
<dbReference type="SUPFAM" id="SSF46689">
    <property type="entry name" value="Homeodomain-like"/>
    <property type="match status" value="1"/>
</dbReference>
<reference evidence="3" key="1">
    <citation type="submission" date="2021-06" db="EMBL/GenBank/DDBJ databases">
        <authorList>
            <person name="Kallberg Y."/>
            <person name="Tangrot J."/>
            <person name="Rosling A."/>
        </authorList>
    </citation>
    <scope>NUCLEOTIDE SEQUENCE</scope>
    <source>
        <strain evidence="3">IA702</strain>
    </source>
</reference>
<sequence>MSKWSSQEDAAVINLYDVYGAQWTIISNILQTKTAQQCSQRWRNALRLGINKRPLTASERETVKRLYRVHGPRWNRISLGLPDRTPNMVKTSFQESQAEEKRIRAQMSVNRLLNWRC</sequence>
<evidence type="ECO:0000313" key="3">
    <source>
        <dbReference type="EMBL" id="CAG8575559.1"/>
    </source>
</evidence>
<keyword evidence="4" id="KW-1185">Reference proteome</keyword>
<dbReference type="AlphaFoldDB" id="A0A9N9BPW6"/>
<dbReference type="Gene3D" id="1.10.10.60">
    <property type="entry name" value="Homeodomain-like"/>
    <property type="match status" value="2"/>
</dbReference>
<dbReference type="GO" id="GO:0000978">
    <property type="term" value="F:RNA polymerase II cis-regulatory region sequence-specific DNA binding"/>
    <property type="evidence" value="ECO:0007669"/>
    <property type="project" value="TreeGrafter"/>
</dbReference>
<dbReference type="InterPro" id="IPR001005">
    <property type="entry name" value="SANT/Myb"/>
</dbReference>
<comment type="caution">
    <text evidence="3">The sequence shown here is derived from an EMBL/GenBank/DDBJ whole genome shotgun (WGS) entry which is preliminary data.</text>
</comment>
<dbReference type="OrthoDB" id="2143914at2759"/>
<evidence type="ECO:0000313" key="4">
    <source>
        <dbReference type="Proteomes" id="UP000789572"/>
    </source>
</evidence>
<dbReference type="Proteomes" id="UP000789572">
    <property type="component" value="Unassembled WGS sequence"/>
</dbReference>
<accession>A0A9N9BPW6</accession>
<dbReference type="InterPro" id="IPR050560">
    <property type="entry name" value="MYB_TF"/>
</dbReference>
<dbReference type="InterPro" id="IPR009057">
    <property type="entry name" value="Homeodomain-like_sf"/>
</dbReference>
<name>A0A9N9BPW6_9GLOM</name>
<dbReference type="GO" id="GO:0000981">
    <property type="term" value="F:DNA-binding transcription factor activity, RNA polymerase II-specific"/>
    <property type="evidence" value="ECO:0007669"/>
    <property type="project" value="TreeGrafter"/>
</dbReference>
<evidence type="ECO:0000259" key="1">
    <source>
        <dbReference type="PROSITE" id="PS50090"/>
    </source>
</evidence>
<dbReference type="SMART" id="SM00717">
    <property type="entry name" value="SANT"/>
    <property type="match status" value="2"/>
</dbReference>
<organism evidence="3 4">
    <name type="scientific">Paraglomus occultum</name>
    <dbReference type="NCBI Taxonomy" id="144539"/>
    <lineage>
        <taxon>Eukaryota</taxon>
        <taxon>Fungi</taxon>
        <taxon>Fungi incertae sedis</taxon>
        <taxon>Mucoromycota</taxon>
        <taxon>Glomeromycotina</taxon>
        <taxon>Glomeromycetes</taxon>
        <taxon>Paraglomerales</taxon>
        <taxon>Paraglomeraceae</taxon>
        <taxon>Paraglomus</taxon>
    </lineage>
</organism>
<dbReference type="PROSITE" id="PS50090">
    <property type="entry name" value="MYB_LIKE"/>
    <property type="match status" value="1"/>
</dbReference>
<feature type="domain" description="HTH myb-type" evidence="2">
    <location>
        <begin position="1"/>
        <end position="50"/>
    </location>
</feature>
<proteinExistence type="predicted"/>
<dbReference type="PROSITE" id="PS51294">
    <property type="entry name" value="HTH_MYB"/>
    <property type="match status" value="1"/>
</dbReference>
<gene>
    <name evidence="3" type="ORF">POCULU_LOCUS6217</name>
</gene>
<dbReference type="GO" id="GO:0005634">
    <property type="term" value="C:nucleus"/>
    <property type="evidence" value="ECO:0007669"/>
    <property type="project" value="TreeGrafter"/>
</dbReference>
<evidence type="ECO:0000259" key="2">
    <source>
        <dbReference type="PROSITE" id="PS51294"/>
    </source>
</evidence>
<dbReference type="EMBL" id="CAJVPJ010001103">
    <property type="protein sequence ID" value="CAG8575559.1"/>
    <property type="molecule type" value="Genomic_DNA"/>
</dbReference>
<dbReference type="Pfam" id="PF13921">
    <property type="entry name" value="Myb_DNA-bind_6"/>
    <property type="match status" value="1"/>
</dbReference>
<dbReference type="CDD" id="cd00167">
    <property type="entry name" value="SANT"/>
    <property type="match status" value="2"/>
</dbReference>
<dbReference type="InterPro" id="IPR017930">
    <property type="entry name" value="Myb_dom"/>
</dbReference>
<dbReference type="PANTHER" id="PTHR45614">
    <property type="entry name" value="MYB PROTEIN-RELATED"/>
    <property type="match status" value="1"/>
</dbReference>
<feature type="domain" description="Myb-like" evidence="1">
    <location>
        <begin position="1"/>
        <end position="46"/>
    </location>
</feature>